<dbReference type="InterPro" id="IPR050371">
    <property type="entry name" value="Fungal_virulence_M36"/>
</dbReference>
<dbReference type="EMBL" id="BAAAOS010000008">
    <property type="protein sequence ID" value="GAA1560504.1"/>
    <property type="molecule type" value="Genomic_DNA"/>
</dbReference>
<comment type="similarity">
    <text evidence="3">Belongs to the peptidase M36 family.</text>
</comment>
<accession>A0ABP4NEE9</accession>
<comment type="subcellular location">
    <subcellularLocation>
        <location evidence="2">Secreted</location>
    </subcellularLocation>
</comment>
<evidence type="ECO:0000256" key="5">
    <source>
        <dbReference type="ARBA" id="ARBA00022670"/>
    </source>
</evidence>
<keyword evidence="4" id="KW-0964">Secreted</keyword>
<dbReference type="InterPro" id="IPR001842">
    <property type="entry name" value="Peptidase_M36"/>
</dbReference>
<keyword evidence="5" id="KW-0645">Protease</keyword>
<sequence length="1070" mass="111669">MHIPPMSRSIALIAVGATVLAGLGAASGASALTEPPGSGRPPGDSVVDARSALGNLIRPTTEQVSAVAKVLAVGGKGSRVSWDPRYGTPRTIRPDVGGALSGPRSGSAVMVAREWLTEHREMLGLSAGDIAAMVVRRDHLLPGTGTHVVDLTQVFDGIAAARGGSVGLAVASDGRVLSYTGSTSRTNGLAGSFNFSPESALSKVASLLTPAASYTPSLTGATRAGFQVVAAGPFAAESYVRKSAFGTAAGGRAAYQVLFLKALNEAYDILVDARTGEVLYRRSLVRHEGPLDPEGTVYRNYPGAPGGGTAERVSFGRTPQSPNGWVDPLGLTGTGVTTFGNNANAHANWSNFIGPVDPGPRPIDPLGKFNYVFTDQWGTQQCAVPSYSQDVNPSTTNLFYHHNRIHDEFYALGFTESAGNFQIDNFGKGGLGGDAIQGLVQAGAVSGGAPTYTGRDNAYMLTLPDGIPPWSGMFLWEPINDAFEGKCRDGDFDAGVIEHEYAHGLSNRYVGTEDGALGGHQSGSMGEGWSDWYGLNYLHREGLQTTSELGAYATGNDIRAIRNWPYDDNPTTFADIGYDLTGPEVHADGEIWTATLWQLRKALVAKYGQALGADMSARIVTDAMPLSPNDPSMLDVRDAMIVALDNRYHSRPDAGQLVDLVYTAFAQRGMGTSARNHTTADDPTGTNDTDPVPGFEHRNPARNGSITGTVLNASTGQPIAGAKIILGVFEAKVTPVAKTGTTGAFTVPATAGTYSVTIQAPGFGAHTFPAVTVSAGKATAKRFTLAPNLASAANGAEVISTTNPDGAKPLIDDTEATTFSAAKGTGNAVIKVAKSASVSAVQVSAYTSSRFEALKSFTLQTSTDGVNWTTVSGAFGKDAFSYQAPRPVVPDVHYKTFKLAKPVTASYVRFWTDEAMGDTKTSVQTGELQVFSGTVKQVDPLPPTPPDAPVTEEFTISAGDPANVVDPGVTGTEFVTTCTAPPASQDADGHVTTLTGESGDGAHAITIKGAGVGIWDLDMYFYNSSCQLLGQVATAAADETGVIPSNTKYVVTHLYLGAALPVTLTITDTQ</sequence>
<keyword evidence="10" id="KW-0865">Zymogen</keyword>
<feature type="domain" description="F5/8 type C" evidence="12">
    <location>
        <begin position="806"/>
        <end position="914"/>
    </location>
</feature>
<evidence type="ECO:0000256" key="4">
    <source>
        <dbReference type="ARBA" id="ARBA00022525"/>
    </source>
</evidence>
<keyword evidence="14" id="KW-1185">Reference proteome</keyword>
<dbReference type="InterPro" id="IPR027268">
    <property type="entry name" value="Peptidase_M4/M1_CTD_sf"/>
</dbReference>
<evidence type="ECO:0000256" key="2">
    <source>
        <dbReference type="ARBA" id="ARBA00004613"/>
    </source>
</evidence>
<evidence type="ECO:0000256" key="8">
    <source>
        <dbReference type="ARBA" id="ARBA00022833"/>
    </source>
</evidence>
<dbReference type="Proteomes" id="UP001500393">
    <property type="component" value="Unassembled WGS sequence"/>
</dbReference>
<dbReference type="CDD" id="cd09596">
    <property type="entry name" value="M36"/>
    <property type="match status" value="1"/>
</dbReference>
<proteinExistence type="inferred from homology"/>
<comment type="caution">
    <text evidence="13">The sequence shown here is derived from an EMBL/GenBank/DDBJ whole genome shotgun (WGS) entry which is preliminary data.</text>
</comment>
<dbReference type="InterPro" id="IPR000421">
    <property type="entry name" value="FA58C"/>
</dbReference>
<evidence type="ECO:0000256" key="3">
    <source>
        <dbReference type="ARBA" id="ARBA00006006"/>
    </source>
</evidence>
<dbReference type="SUPFAM" id="SSF55486">
    <property type="entry name" value="Metalloproteases ('zincins'), catalytic domain"/>
    <property type="match status" value="1"/>
</dbReference>
<reference evidence="14" key="1">
    <citation type="journal article" date="2019" name="Int. J. Syst. Evol. Microbiol.">
        <title>The Global Catalogue of Microorganisms (GCM) 10K type strain sequencing project: providing services to taxonomists for standard genome sequencing and annotation.</title>
        <authorList>
            <consortium name="The Broad Institute Genomics Platform"/>
            <consortium name="The Broad Institute Genome Sequencing Center for Infectious Disease"/>
            <person name="Wu L."/>
            <person name="Ma J."/>
        </authorList>
    </citation>
    <scope>NUCLEOTIDE SEQUENCE [LARGE SCALE GENOMIC DNA]</scope>
    <source>
        <strain evidence="14">JCM 14969</strain>
    </source>
</reference>
<keyword evidence="7" id="KW-0378">Hydrolase</keyword>
<feature type="signal peptide" evidence="11">
    <location>
        <begin position="1"/>
        <end position="31"/>
    </location>
</feature>
<keyword evidence="6" id="KW-0479">Metal-binding</keyword>
<dbReference type="SUPFAM" id="SSF49452">
    <property type="entry name" value="Starch-binding domain-like"/>
    <property type="match status" value="1"/>
</dbReference>
<dbReference type="PANTHER" id="PTHR33478">
    <property type="entry name" value="EXTRACELLULAR METALLOPROTEINASE MEP"/>
    <property type="match status" value="1"/>
</dbReference>
<dbReference type="InterPro" id="IPR013784">
    <property type="entry name" value="Carb-bd-like_fold"/>
</dbReference>
<evidence type="ECO:0000256" key="1">
    <source>
        <dbReference type="ARBA" id="ARBA00001947"/>
    </source>
</evidence>
<dbReference type="Gene3D" id="1.10.390.10">
    <property type="entry name" value="Neutral Protease Domain 2"/>
    <property type="match status" value="1"/>
</dbReference>
<dbReference type="Gene3D" id="2.60.40.1120">
    <property type="entry name" value="Carboxypeptidase-like, regulatory domain"/>
    <property type="match status" value="1"/>
</dbReference>
<evidence type="ECO:0000256" key="10">
    <source>
        <dbReference type="ARBA" id="ARBA00023145"/>
    </source>
</evidence>
<name>A0ABP4NEE9_9ACTN</name>
<keyword evidence="9" id="KW-0482">Metalloprotease</keyword>
<evidence type="ECO:0000256" key="7">
    <source>
        <dbReference type="ARBA" id="ARBA00022801"/>
    </source>
</evidence>
<evidence type="ECO:0000256" key="6">
    <source>
        <dbReference type="ARBA" id="ARBA00022723"/>
    </source>
</evidence>
<dbReference type="Gene3D" id="3.10.170.10">
    <property type="match status" value="1"/>
</dbReference>
<dbReference type="Pfam" id="PF02128">
    <property type="entry name" value="Peptidase_M36"/>
    <property type="match status" value="1"/>
</dbReference>
<protein>
    <recommendedName>
        <fullName evidence="12">F5/8 type C domain-containing protein</fullName>
    </recommendedName>
</protein>
<evidence type="ECO:0000256" key="9">
    <source>
        <dbReference type="ARBA" id="ARBA00023049"/>
    </source>
</evidence>
<dbReference type="Pfam" id="PF00754">
    <property type="entry name" value="F5_F8_type_C"/>
    <property type="match status" value="1"/>
</dbReference>
<organism evidence="13 14">
    <name type="scientific">Kribbella sancticallisti</name>
    <dbReference type="NCBI Taxonomy" id="460087"/>
    <lineage>
        <taxon>Bacteria</taxon>
        <taxon>Bacillati</taxon>
        <taxon>Actinomycetota</taxon>
        <taxon>Actinomycetes</taxon>
        <taxon>Propionibacteriales</taxon>
        <taxon>Kribbellaceae</taxon>
        <taxon>Kribbella</taxon>
    </lineage>
</organism>
<dbReference type="SUPFAM" id="SSF49785">
    <property type="entry name" value="Galactose-binding domain-like"/>
    <property type="match status" value="1"/>
</dbReference>
<gene>
    <name evidence="13" type="ORF">GCM10009789_12230</name>
</gene>
<evidence type="ECO:0000259" key="12">
    <source>
        <dbReference type="Pfam" id="PF00754"/>
    </source>
</evidence>
<dbReference type="InterPro" id="IPR008979">
    <property type="entry name" value="Galactose-bd-like_sf"/>
</dbReference>
<dbReference type="Gene3D" id="2.60.120.260">
    <property type="entry name" value="Galactose-binding domain-like"/>
    <property type="match status" value="1"/>
</dbReference>
<dbReference type="Pfam" id="PF13620">
    <property type="entry name" value="CarboxypepD_reg"/>
    <property type="match status" value="1"/>
</dbReference>
<comment type="cofactor">
    <cofactor evidence="1">
        <name>Zn(2+)</name>
        <dbReference type="ChEBI" id="CHEBI:29105"/>
    </cofactor>
</comment>
<evidence type="ECO:0000313" key="13">
    <source>
        <dbReference type="EMBL" id="GAA1560504.1"/>
    </source>
</evidence>
<keyword evidence="11" id="KW-0732">Signal</keyword>
<feature type="chain" id="PRO_5045627539" description="F5/8 type C domain-containing protein" evidence="11">
    <location>
        <begin position="32"/>
        <end position="1070"/>
    </location>
</feature>
<dbReference type="PANTHER" id="PTHR33478:SF1">
    <property type="entry name" value="EXTRACELLULAR METALLOPROTEINASE MEP"/>
    <property type="match status" value="1"/>
</dbReference>
<keyword evidence="8" id="KW-0862">Zinc</keyword>
<evidence type="ECO:0000313" key="14">
    <source>
        <dbReference type="Proteomes" id="UP001500393"/>
    </source>
</evidence>
<evidence type="ECO:0000256" key="11">
    <source>
        <dbReference type="SAM" id="SignalP"/>
    </source>
</evidence>